<accession>A0A6C0CZW7</accession>
<dbReference type="AlphaFoldDB" id="A0A6C0CZW7"/>
<name>A0A6C0CZW7_9ZZZZ</name>
<sequence>MTKSKMPKTPKVSSYVSSLLTSRLSTKGLPSTIDTSYSAEKATIYVDGNVGYLEGQPFLQSCDKLCDTKLNGGTCAFVSNRWTEGGSPSLTCSTVSQSGSNCYCCGSNSVYHKQSNTCSLPKISK</sequence>
<proteinExistence type="predicted"/>
<protein>
    <submittedName>
        <fullName evidence="1">Uncharacterized protein</fullName>
    </submittedName>
</protein>
<dbReference type="EMBL" id="MN739518">
    <property type="protein sequence ID" value="QHT09871.1"/>
    <property type="molecule type" value="Genomic_DNA"/>
</dbReference>
<reference evidence="1" key="1">
    <citation type="journal article" date="2020" name="Nature">
        <title>Giant virus diversity and host interactions through global metagenomics.</title>
        <authorList>
            <person name="Schulz F."/>
            <person name="Roux S."/>
            <person name="Paez-Espino D."/>
            <person name="Jungbluth S."/>
            <person name="Walsh D.A."/>
            <person name="Denef V.J."/>
            <person name="McMahon K.D."/>
            <person name="Konstantinidis K.T."/>
            <person name="Eloe-Fadrosh E.A."/>
            <person name="Kyrpides N.C."/>
            <person name="Woyke T."/>
        </authorList>
    </citation>
    <scope>NUCLEOTIDE SEQUENCE</scope>
    <source>
        <strain evidence="1">GVMAG-M-3300023174-104</strain>
    </source>
</reference>
<organism evidence="1">
    <name type="scientific">viral metagenome</name>
    <dbReference type="NCBI Taxonomy" id="1070528"/>
    <lineage>
        <taxon>unclassified sequences</taxon>
        <taxon>metagenomes</taxon>
        <taxon>organismal metagenomes</taxon>
    </lineage>
</organism>
<evidence type="ECO:0000313" key="1">
    <source>
        <dbReference type="EMBL" id="QHT09871.1"/>
    </source>
</evidence>